<evidence type="ECO:0000256" key="6">
    <source>
        <dbReference type="SAM" id="MobiDB-lite"/>
    </source>
</evidence>
<dbReference type="AlphaFoldDB" id="A0A6A5B077"/>
<evidence type="ECO:0000256" key="2">
    <source>
        <dbReference type="ARBA" id="ARBA00022692"/>
    </source>
</evidence>
<dbReference type="GO" id="GO:0055088">
    <property type="term" value="P:lipid homeostasis"/>
    <property type="evidence" value="ECO:0007669"/>
    <property type="project" value="TreeGrafter"/>
</dbReference>
<sequence length="301" mass="34839">MSALENHFRSSSSSPISTTRDSRILPSSFAFFSNENYTLKAYPQNTLMNVIGSIIFHTFLVFVFYGMSSMLSSTFRSLTFSKKINWVSRLVSNVHAIISFGGALWAICMTAECYKRWDVVANCFDYEVGYWTLQYTIGYFTYDLIFMLMFYKELGGIGLVLHHFFGIVGWGLILSYEGFSFFALLFTLTEATTPFVNQRWFLYESGMKDKSVYSLCGFLLWLSWTLVRMPLIPLTFMYIMYNLEDFKYAPFAVPFVCIFNYVLITILNSYWYYLISKGLLSVLFGKKPKMTSTAATLKKEQ</sequence>
<dbReference type="OrthoDB" id="10266980at2759"/>
<dbReference type="Pfam" id="PF03798">
    <property type="entry name" value="TRAM_LAG1_CLN8"/>
    <property type="match status" value="1"/>
</dbReference>
<feature type="transmembrane region" description="Helical" evidence="7">
    <location>
        <begin position="218"/>
        <end position="239"/>
    </location>
</feature>
<feature type="transmembrane region" description="Helical" evidence="7">
    <location>
        <begin position="86"/>
        <end position="108"/>
    </location>
</feature>
<evidence type="ECO:0000259" key="8">
    <source>
        <dbReference type="PROSITE" id="PS50922"/>
    </source>
</evidence>
<keyword evidence="2 5" id="KW-0812">Transmembrane</keyword>
<dbReference type="EMBL" id="VFQX01000064">
    <property type="protein sequence ID" value="KAF0972913.1"/>
    <property type="molecule type" value="Genomic_DNA"/>
</dbReference>
<comment type="caution">
    <text evidence="9">The sequence shown here is derived from an EMBL/GenBank/DDBJ whole genome shotgun (WGS) entry which is preliminary data.</text>
</comment>
<proteinExistence type="predicted"/>
<feature type="region of interest" description="Disordered" evidence="6">
    <location>
        <begin position="1"/>
        <end position="21"/>
    </location>
</feature>
<evidence type="ECO:0000313" key="10">
    <source>
        <dbReference type="Proteomes" id="UP000444721"/>
    </source>
</evidence>
<organism evidence="9 10">
    <name type="scientific">Naegleria fowleri</name>
    <name type="common">Brain eating amoeba</name>
    <dbReference type="NCBI Taxonomy" id="5763"/>
    <lineage>
        <taxon>Eukaryota</taxon>
        <taxon>Discoba</taxon>
        <taxon>Heterolobosea</taxon>
        <taxon>Tetramitia</taxon>
        <taxon>Eutetramitia</taxon>
        <taxon>Vahlkampfiidae</taxon>
        <taxon>Naegleria</taxon>
    </lineage>
</organism>
<dbReference type="GO" id="GO:0005783">
    <property type="term" value="C:endoplasmic reticulum"/>
    <property type="evidence" value="ECO:0007669"/>
    <property type="project" value="TreeGrafter"/>
</dbReference>
<evidence type="ECO:0000256" key="4">
    <source>
        <dbReference type="ARBA" id="ARBA00023136"/>
    </source>
</evidence>
<evidence type="ECO:0000256" key="3">
    <source>
        <dbReference type="ARBA" id="ARBA00022989"/>
    </source>
</evidence>
<dbReference type="SMART" id="SM00724">
    <property type="entry name" value="TLC"/>
    <property type="match status" value="1"/>
</dbReference>
<evidence type="ECO:0000256" key="7">
    <source>
        <dbReference type="SAM" id="Phobius"/>
    </source>
</evidence>
<dbReference type="VEuPathDB" id="AmoebaDB:NF0095490"/>
<feature type="transmembrane region" description="Helical" evidence="7">
    <location>
        <begin position="128"/>
        <end position="147"/>
    </location>
</feature>
<comment type="subcellular location">
    <subcellularLocation>
        <location evidence="1">Membrane</location>
        <topology evidence="1">Multi-pass membrane protein</topology>
    </subcellularLocation>
</comment>
<dbReference type="RefSeq" id="XP_044557627.1">
    <property type="nucleotide sequence ID" value="XM_044712653.1"/>
</dbReference>
<name>A0A6A5B077_NAEFO</name>
<dbReference type="InterPro" id="IPR050846">
    <property type="entry name" value="TLCD"/>
</dbReference>
<feature type="compositionally biased region" description="Low complexity" evidence="6">
    <location>
        <begin position="9"/>
        <end position="19"/>
    </location>
</feature>
<dbReference type="VEuPathDB" id="AmoebaDB:NfTy_010620"/>
<dbReference type="Proteomes" id="UP000444721">
    <property type="component" value="Unassembled WGS sequence"/>
</dbReference>
<keyword evidence="3 7" id="KW-1133">Transmembrane helix</keyword>
<feature type="transmembrane region" description="Helical" evidence="7">
    <location>
        <begin position="46"/>
        <end position="65"/>
    </location>
</feature>
<accession>A0A6A5B077</accession>
<dbReference type="OMA" id="SIFACKM"/>
<feature type="transmembrane region" description="Helical" evidence="7">
    <location>
        <begin position="251"/>
        <end position="273"/>
    </location>
</feature>
<dbReference type="PROSITE" id="PS50922">
    <property type="entry name" value="TLC"/>
    <property type="match status" value="1"/>
</dbReference>
<dbReference type="GO" id="GO:0016020">
    <property type="term" value="C:membrane"/>
    <property type="evidence" value="ECO:0007669"/>
    <property type="project" value="UniProtKB-SubCell"/>
</dbReference>
<dbReference type="VEuPathDB" id="AmoebaDB:FDP41_008765"/>
<gene>
    <name evidence="9" type="ORF">FDP41_008765</name>
</gene>
<reference evidence="9 10" key="1">
    <citation type="journal article" date="2019" name="Sci. Rep.">
        <title>Nanopore sequencing improves the draft genome of the human pathogenic amoeba Naegleria fowleri.</title>
        <authorList>
            <person name="Liechti N."/>
            <person name="Schurch N."/>
            <person name="Bruggmann R."/>
            <person name="Wittwer M."/>
        </authorList>
    </citation>
    <scope>NUCLEOTIDE SEQUENCE [LARGE SCALE GENOMIC DNA]</scope>
    <source>
        <strain evidence="9 10">ATCC 30894</strain>
    </source>
</reference>
<evidence type="ECO:0000256" key="1">
    <source>
        <dbReference type="ARBA" id="ARBA00004141"/>
    </source>
</evidence>
<dbReference type="InterPro" id="IPR006634">
    <property type="entry name" value="TLC-dom"/>
</dbReference>
<feature type="domain" description="TLC" evidence="8">
    <location>
        <begin position="81"/>
        <end position="284"/>
    </location>
</feature>
<dbReference type="GeneID" id="68115983"/>
<dbReference type="PANTHER" id="PTHR13439:SF0">
    <property type="entry name" value="TOPOISOMERASE I DAMAGE AFFECTED PROTEIN 4"/>
    <property type="match status" value="1"/>
</dbReference>
<protein>
    <recommendedName>
        <fullName evidence="8">TLC domain-containing protein</fullName>
    </recommendedName>
</protein>
<dbReference type="PANTHER" id="PTHR13439">
    <property type="entry name" value="CT120 PROTEIN"/>
    <property type="match status" value="1"/>
</dbReference>
<evidence type="ECO:0000256" key="5">
    <source>
        <dbReference type="PROSITE-ProRule" id="PRU00205"/>
    </source>
</evidence>
<evidence type="ECO:0000313" key="9">
    <source>
        <dbReference type="EMBL" id="KAF0972913.1"/>
    </source>
</evidence>
<keyword evidence="4 5" id="KW-0472">Membrane</keyword>
<keyword evidence="10" id="KW-1185">Reference proteome</keyword>